<comment type="caution">
    <text evidence="1">The sequence shown here is derived from an EMBL/GenBank/DDBJ whole genome shotgun (WGS) entry which is preliminary data.</text>
</comment>
<name>A0A1X3GBD0_9BRAD</name>
<proteinExistence type="predicted"/>
<evidence type="ECO:0000313" key="1">
    <source>
        <dbReference type="EMBL" id="OSJ08115.1"/>
    </source>
</evidence>
<protein>
    <submittedName>
        <fullName evidence="1">Uncharacterized protein</fullName>
    </submittedName>
</protein>
<organism evidence="1 2">
    <name type="scientific">Bradyrhizobium canariense</name>
    <dbReference type="NCBI Taxonomy" id="255045"/>
    <lineage>
        <taxon>Bacteria</taxon>
        <taxon>Pseudomonadati</taxon>
        <taxon>Pseudomonadota</taxon>
        <taxon>Alphaproteobacteria</taxon>
        <taxon>Hyphomicrobiales</taxon>
        <taxon>Nitrobacteraceae</taxon>
        <taxon>Bradyrhizobium</taxon>
    </lineage>
</organism>
<reference evidence="1 2" key="1">
    <citation type="submission" date="2017-03" db="EMBL/GenBank/DDBJ databases">
        <title>Whole genome sequences of fourteen strains of Bradyrhizobium canariense and one strain of Bradyrhizobium japonicum isolated from Lupinus (Papilionoideae: Genisteae) species in Algeria.</title>
        <authorList>
            <person name="Crovadore J."/>
            <person name="Chekireb D."/>
            <person name="Brachmann A."/>
            <person name="Chablais R."/>
            <person name="Cochard B."/>
            <person name="Lefort F."/>
        </authorList>
    </citation>
    <scope>NUCLEOTIDE SEQUENCE [LARGE SCALE GENOMIC DNA]</scope>
    <source>
        <strain evidence="1 2">UBMA195</strain>
    </source>
</reference>
<dbReference type="Proteomes" id="UP000193553">
    <property type="component" value="Unassembled WGS sequence"/>
</dbReference>
<gene>
    <name evidence="1" type="ORF">BSZ18_20230</name>
</gene>
<sequence>MPAFQLPADPDEWLANIWRLLDEADQTWRFTKKGDKRPLCDIDASVSARRGIKAAKQLAAAERILAAARARNLCRALPGQSIADRMLRVMRPGEWYGMGDIARMAGVHKSGRGKVHQVLLRRRWVEKARNPAYQGILDPWQIKAGAEPEPLHLFRLTELGERIKAALPK</sequence>
<dbReference type="RefSeq" id="WP_085362082.1">
    <property type="nucleotide sequence ID" value="NZ_NAFD01000179.1"/>
</dbReference>
<dbReference type="EMBL" id="NAFI01000176">
    <property type="protein sequence ID" value="OSJ08115.1"/>
    <property type="molecule type" value="Genomic_DNA"/>
</dbReference>
<evidence type="ECO:0000313" key="2">
    <source>
        <dbReference type="Proteomes" id="UP000193553"/>
    </source>
</evidence>
<accession>A0A1X3GBD0</accession>
<dbReference type="AlphaFoldDB" id="A0A1X3GBD0"/>